<dbReference type="InterPro" id="IPR001005">
    <property type="entry name" value="SANT/Myb"/>
</dbReference>
<dbReference type="NCBIfam" id="TIGR01557">
    <property type="entry name" value="myb_SHAQKYF"/>
    <property type="match status" value="1"/>
</dbReference>
<keyword evidence="1" id="KW-0805">Transcription regulation</keyword>
<evidence type="ECO:0000256" key="1">
    <source>
        <dbReference type="ARBA" id="ARBA00023015"/>
    </source>
</evidence>
<dbReference type="InterPro" id="IPR017930">
    <property type="entry name" value="Myb_dom"/>
</dbReference>
<feature type="compositionally biased region" description="Polar residues" evidence="4">
    <location>
        <begin position="1"/>
        <end position="11"/>
    </location>
</feature>
<dbReference type="Proteomes" id="UP001605036">
    <property type="component" value="Unassembled WGS sequence"/>
</dbReference>
<feature type="compositionally biased region" description="Polar residues" evidence="4">
    <location>
        <begin position="28"/>
        <end position="47"/>
    </location>
</feature>
<sequence length="538" mass="60102">MFLQEDISSGSDEGIGRRETLSRKRRSSSSGETPTQSHYSSENTPSTMGGPGGGSSPSESRGDSSPSSLGFSGMGRSGGQVRQYVRSKMPRLRWTPDLHLCFVHAVERLGGQDRATPKLVLQRMDVKGLTIAHVKSHLQMYRSMKNDENGQATMPETDLKIADGSANSDALLHPRNRLQQGDNGSVLMKDDPSSTQHYHNFLHRPVLQPLDHHTSRQDDHTWMGQPEWIQRALPANENVAAVNSGGQSQWATEYDGHPIDHWSRKNQILRTLSHGADDRKDRPSLSIGCDRKSGIVDVDNLSRHSIKVMSDAWLRVPAAKEPNPPSERLRKSQMEAEWDKWKMHTHEINLNSTHRRSSGDTGCSDLSTSPCKGASQSLADVNLTSRLQQLSQNRWDLDLQGSVHLGLELDRSLEYRRIQRQKVDEDLRSATTAKDEKYLNGGMYTHWMSKLLETSVEDNSRRSIHDRPDSTLSLSSLSQSHRNSSQSRPDRVRSCSMLNIPDMNEDDGCPSRISDIATSLQHPPEGITLDLTMSIGAR</sequence>
<feature type="domain" description="HTH myb-type" evidence="5">
    <location>
        <begin position="86"/>
        <end position="146"/>
    </location>
</feature>
<evidence type="ECO:0000313" key="7">
    <source>
        <dbReference type="Proteomes" id="UP001605036"/>
    </source>
</evidence>
<name>A0ABD1YEB7_9MARC</name>
<feature type="region of interest" description="Disordered" evidence="4">
    <location>
        <begin position="351"/>
        <end position="371"/>
    </location>
</feature>
<dbReference type="InterPro" id="IPR046955">
    <property type="entry name" value="PHR1-like"/>
</dbReference>
<dbReference type="PANTHER" id="PTHR31314">
    <property type="entry name" value="MYB FAMILY TRANSCRIPTION FACTOR PHL7-LIKE"/>
    <property type="match status" value="1"/>
</dbReference>
<proteinExistence type="predicted"/>
<evidence type="ECO:0000256" key="2">
    <source>
        <dbReference type="ARBA" id="ARBA00023163"/>
    </source>
</evidence>
<accession>A0ABD1YEB7</accession>
<comment type="caution">
    <text evidence="6">The sequence shown here is derived from an EMBL/GenBank/DDBJ whole genome shotgun (WGS) entry which is preliminary data.</text>
</comment>
<dbReference type="AlphaFoldDB" id="A0ABD1YEB7"/>
<keyword evidence="2" id="KW-0804">Transcription</keyword>
<dbReference type="PANTHER" id="PTHR31314:SF164">
    <property type="entry name" value="HTH MYB-TYPE DOMAIN-CONTAINING PROTEIN"/>
    <property type="match status" value="1"/>
</dbReference>
<evidence type="ECO:0000256" key="3">
    <source>
        <dbReference type="ARBA" id="ARBA00023242"/>
    </source>
</evidence>
<dbReference type="SUPFAM" id="SSF46689">
    <property type="entry name" value="Homeodomain-like"/>
    <property type="match status" value="1"/>
</dbReference>
<dbReference type="InterPro" id="IPR006447">
    <property type="entry name" value="Myb_dom_plants"/>
</dbReference>
<reference evidence="6 7" key="1">
    <citation type="submission" date="2024-09" db="EMBL/GenBank/DDBJ databases">
        <title>Chromosome-scale assembly of Riccia fluitans.</title>
        <authorList>
            <person name="Paukszto L."/>
            <person name="Sawicki J."/>
            <person name="Karawczyk K."/>
            <person name="Piernik-Szablinska J."/>
            <person name="Szczecinska M."/>
            <person name="Mazdziarz M."/>
        </authorList>
    </citation>
    <scope>NUCLEOTIDE SEQUENCE [LARGE SCALE GENOMIC DNA]</scope>
    <source>
        <strain evidence="6">Rf_01</strain>
        <tissue evidence="6">Aerial parts of the thallus</tissue>
    </source>
</reference>
<dbReference type="Pfam" id="PF00249">
    <property type="entry name" value="Myb_DNA-binding"/>
    <property type="match status" value="1"/>
</dbReference>
<dbReference type="InterPro" id="IPR009057">
    <property type="entry name" value="Homeodomain-like_sf"/>
</dbReference>
<dbReference type="Gene3D" id="1.10.10.60">
    <property type="entry name" value="Homeodomain-like"/>
    <property type="match status" value="1"/>
</dbReference>
<keyword evidence="7" id="KW-1185">Reference proteome</keyword>
<dbReference type="PROSITE" id="PS51294">
    <property type="entry name" value="HTH_MYB"/>
    <property type="match status" value="1"/>
</dbReference>
<evidence type="ECO:0000259" key="5">
    <source>
        <dbReference type="PROSITE" id="PS51294"/>
    </source>
</evidence>
<protein>
    <recommendedName>
        <fullName evidence="5">HTH myb-type domain-containing protein</fullName>
    </recommendedName>
</protein>
<feature type="compositionally biased region" description="Basic and acidic residues" evidence="4">
    <location>
        <begin position="459"/>
        <end position="469"/>
    </location>
</feature>
<feature type="compositionally biased region" description="Low complexity" evidence="4">
    <location>
        <begin position="470"/>
        <end position="487"/>
    </location>
</feature>
<feature type="region of interest" description="Disordered" evidence="4">
    <location>
        <begin position="459"/>
        <end position="493"/>
    </location>
</feature>
<keyword evidence="3" id="KW-0539">Nucleus</keyword>
<organism evidence="6 7">
    <name type="scientific">Riccia fluitans</name>
    <dbReference type="NCBI Taxonomy" id="41844"/>
    <lineage>
        <taxon>Eukaryota</taxon>
        <taxon>Viridiplantae</taxon>
        <taxon>Streptophyta</taxon>
        <taxon>Embryophyta</taxon>
        <taxon>Marchantiophyta</taxon>
        <taxon>Marchantiopsida</taxon>
        <taxon>Marchantiidae</taxon>
        <taxon>Marchantiales</taxon>
        <taxon>Ricciaceae</taxon>
        <taxon>Riccia</taxon>
    </lineage>
</organism>
<feature type="compositionally biased region" description="Low complexity" evidence="4">
    <location>
        <begin position="56"/>
        <end position="71"/>
    </location>
</feature>
<evidence type="ECO:0000256" key="4">
    <source>
        <dbReference type="SAM" id="MobiDB-lite"/>
    </source>
</evidence>
<gene>
    <name evidence="6" type="ORF">R1flu_013410</name>
</gene>
<dbReference type="EMBL" id="JBHFFA010000004">
    <property type="protein sequence ID" value="KAL2628724.1"/>
    <property type="molecule type" value="Genomic_DNA"/>
</dbReference>
<dbReference type="FunFam" id="1.10.10.60:FF:000002">
    <property type="entry name" value="Myb family transcription factor"/>
    <property type="match status" value="1"/>
</dbReference>
<feature type="region of interest" description="Disordered" evidence="4">
    <location>
        <begin position="1"/>
        <end position="80"/>
    </location>
</feature>
<feature type="compositionally biased region" description="Polar residues" evidence="4">
    <location>
        <begin position="359"/>
        <end position="371"/>
    </location>
</feature>
<evidence type="ECO:0000313" key="6">
    <source>
        <dbReference type="EMBL" id="KAL2628724.1"/>
    </source>
</evidence>